<dbReference type="Pfam" id="PF00106">
    <property type="entry name" value="adh_short"/>
    <property type="match status" value="1"/>
</dbReference>
<protein>
    <submittedName>
        <fullName evidence="3">Uncharacterized protein</fullName>
    </submittedName>
</protein>
<comment type="similarity">
    <text evidence="1">Belongs to the short-chain dehydrogenases/reductases (SDR) family.</text>
</comment>
<dbReference type="SUPFAM" id="SSF51735">
    <property type="entry name" value="NAD(P)-binding Rossmann-fold domains"/>
    <property type="match status" value="1"/>
</dbReference>
<dbReference type="InterPro" id="IPR036291">
    <property type="entry name" value="NAD(P)-bd_dom_sf"/>
</dbReference>
<dbReference type="PANTHER" id="PTHR44229">
    <property type="entry name" value="15-HYDROXYPROSTAGLANDIN DEHYDROGENASE [NAD(+)]"/>
    <property type="match status" value="1"/>
</dbReference>
<keyword evidence="4" id="KW-1185">Reference proteome</keyword>
<comment type="caution">
    <text evidence="3">The sequence shown here is derived from an EMBL/GenBank/DDBJ whole genome shotgun (WGS) entry which is preliminary data.</text>
</comment>
<dbReference type="Proteomes" id="UP001583186">
    <property type="component" value="Unassembled WGS sequence"/>
</dbReference>
<reference evidence="3 4" key="1">
    <citation type="journal article" date="2024" name="IMA Fungus">
        <title>IMA Genome - F19 : A genome assembly and annotation guide to empower mycologists, including annotated draft genome sequences of Ceratocystis pirilliformis, Diaporthe australafricana, Fusarium ophioides, Paecilomyces lecythidis, and Sporothrix stenoceras.</title>
        <authorList>
            <person name="Aylward J."/>
            <person name="Wilson A.M."/>
            <person name="Visagie C.M."/>
            <person name="Spraker J."/>
            <person name="Barnes I."/>
            <person name="Buitendag C."/>
            <person name="Ceriani C."/>
            <person name="Del Mar Angel L."/>
            <person name="du Plessis D."/>
            <person name="Fuchs T."/>
            <person name="Gasser K."/>
            <person name="Kramer D."/>
            <person name="Li W."/>
            <person name="Munsamy K."/>
            <person name="Piso A."/>
            <person name="Price J.L."/>
            <person name="Sonnekus B."/>
            <person name="Thomas C."/>
            <person name="van der Nest A."/>
            <person name="van Dijk A."/>
            <person name="van Heerden A."/>
            <person name="van Vuuren N."/>
            <person name="Yilmaz N."/>
            <person name="Duong T.A."/>
            <person name="van der Merwe N.A."/>
            <person name="Wingfield M.J."/>
            <person name="Wingfield B.D."/>
        </authorList>
    </citation>
    <scope>NUCLEOTIDE SEQUENCE [LARGE SCALE GENOMIC DNA]</scope>
    <source>
        <strain evidence="3 4">CMW 5346</strain>
    </source>
</reference>
<keyword evidence="2" id="KW-0560">Oxidoreductase</keyword>
<sequence length="251" mass="27358">MSLKIVLADRDLADVSTIAKDLNAKSGHDDAILPVQVDIEDWESQRVAFEAAVQTFGGRVDYVFAIAEAPEGQWLGAEPKSGTAFHKPDLSAFYTDAYGPLYTSGLAIQQFRRQDPNKYGFRGKLIIVSSSLGFYNVPTLPIYTAAKHCVVGFARTFGRYLPRENITLNTVCPNPYGGPASASEIQFVTDAFESLMGPSEASGDAVEILPGSGGYRVKEIPVFTNEVAHESIKLATAPEHRAWQFHAPVEE</sequence>
<evidence type="ECO:0000256" key="1">
    <source>
        <dbReference type="ARBA" id="ARBA00006484"/>
    </source>
</evidence>
<dbReference type="InterPro" id="IPR002347">
    <property type="entry name" value="SDR_fam"/>
</dbReference>
<dbReference type="PANTHER" id="PTHR44229:SF4">
    <property type="entry name" value="15-HYDROXYPROSTAGLANDIN DEHYDROGENASE [NAD(+)]"/>
    <property type="match status" value="1"/>
</dbReference>
<dbReference type="Gene3D" id="3.40.50.720">
    <property type="entry name" value="NAD(P)-binding Rossmann-like Domain"/>
    <property type="match status" value="1"/>
</dbReference>
<proteinExistence type="inferred from homology"/>
<evidence type="ECO:0000313" key="3">
    <source>
        <dbReference type="EMBL" id="KAL1895499.1"/>
    </source>
</evidence>
<evidence type="ECO:0000256" key="2">
    <source>
        <dbReference type="ARBA" id="ARBA00023002"/>
    </source>
</evidence>
<name>A0ABR3Z5I3_9PEZI</name>
<accession>A0ABR3Z5I3</accession>
<gene>
    <name evidence="3" type="ORF">Sste5346_005308</name>
</gene>
<organism evidence="3 4">
    <name type="scientific">Sporothrix stenoceras</name>
    <dbReference type="NCBI Taxonomy" id="5173"/>
    <lineage>
        <taxon>Eukaryota</taxon>
        <taxon>Fungi</taxon>
        <taxon>Dikarya</taxon>
        <taxon>Ascomycota</taxon>
        <taxon>Pezizomycotina</taxon>
        <taxon>Sordariomycetes</taxon>
        <taxon>Sordariomycetidae</taxon>
        <taxon>Ophiostomatales</taxon>
        <taxon>Ophiostomataceae</taxon>
        <taxon>Sporothrix</taxon>
    </lineage>
</organism>
<dbReference type="EMBL" id="JAWCUI010000027">
    <property type="protein sequence ID" value="KAL1895499.1"/>
    <property type="molecule type" value="Genomic_DNA"/>
</dbReference>
<evidence type="ECO:0000313" key="4">
    <source>
        <dbReference type="Proteomes" id="UP001583186"/>
    </source>
</evidence>